<feature type="chain" id="PRO_5012297271" description="Vitellogenin II" evidence="2">
    <location>
        <begin position="28"/>
        <end position="434"/>
    </location>
</feature>
<dbReference type="Proteomes" id="UP000184609">
    <property type="component" value="Unassembled WGS sequence"/>
</dbReference>
<dbReference type="OrthoDB" id="837120at2"/>
<sequence>MKKLSVLLTPAVLGTLVLASCSSSQLATNGASDNMYFMASDAKLSTEYAVQNNKPETFQEFNSLNDVPEESFSSRNVNPDYISRYQADTEETGDEVVYFDETAAVSEGEPDIDVYNNYYVGSSGNSSWANPSFAFNMGFMYGFNPWGFGFYDPFYGPSWGYRPGFSLSIGLGWGFGYGFGSPFFRPGFGYGGFYPSYAWGGGYYGGGYYGGYYPGYGNPIYVLPGGEYGDRRVVRGARPTRGASLATAGNRAVANAALPSTARAQARRDVMNNRSIVSSDRARTSSRDFGTSQNDYYNSNRSRIATTRNTRTTNSAAMDRSSSVRSRSAMPTARPSTRSIGTTNRGVNTRSIDTYRRSTTSNPSYRRTTTPSYNRSTMPGRTSSPSYNRSTPSTRTYTPSRSSSGSMSMPSRSSSSGGGSRGSVSSGSRGGRGN</sequence>
<dbReference type="AlphaFoldDB" id="A0A1M7Z6M1"/>
<feature type="region of interest" description="Disordered" evidence="1">
    <location>
        <begin position="273"/>
        <end position="434"/>
    </location>
</feature>
<protein>
    <recommendedName>
        <fullName evidence="5">Vitellogenin II</fullName>
    </recommendedName>
</protein>
<feature type="compositionally biased region" description="Low complexity" evidence="1">
    <location>
        <begin position="298"/>
        <end position="317"/>
    </location>
</feature>
<reference evidence="4" key="1">
    <citation type="submission" date="2016-12" db="EMBL/GenBank/DDBJ databases">
        <authorList>
            <person name="Varghese N."/>
            <person name="Submissions S."/>
        </authorList>
    </citation>
    <scope>NUCLEOTIDE SEQUENCE [LARGE SCALE GENOMIC DNA]</scope>
    <source>
        <strain evidence="4">DSM 25035</strain>
    </source>
</reference>
<keyword evidence="4" id="KW-1185">Reference proteome</keyword>
<evidence type="ECO:0008006" key="5">
    <source>
        <dbReference type="Google" id="ProtNLM"/>
    </source>
</evidence>
<evidence type="ECO:0000256" key="1">
    <source>
        <dbReference type="SAM" id="MobiDB-lite"/>
    </source>
</evidence>
<organism evidence="3 4">
    <name type="scientific">Algoriphagus zhangzhouensis</name>
    <dbReference type="NCBI Taxonomy" id="1073327"/>
    <lineage>
        <taxon>Bacteria</taxon>
        <taxon>Pseudomonadati</taxon>
        <taxon>Bacteroidota</taxon>
        <taxon>Cytophagia</taxon>
        <taxon>Cytophagales</taxon>
        <taxon>Cyclobacteriaceae</taxon>
        <taxon>Algoriphagus</taxon>
    </lineage>
</organism>
<feature type="compositionally biased region" description="Polar residues" evidence="1">
    <location>
        <begin position="287"/>
        <end position="297"/>
    </location>
</feature>
<keyword evidence="2" id="KW-0732">Signal</keyword>
<proteinExistence type="predicted"/>
<gene>
    <name evidence="3" type="ORF">SAMN04488108_0850</name>
</gene>
<accession>A0A1M7Z6M1</accession>
<feature type="compositionally biased region" description="Polar residues" evidence="1">
    <location>
        <begin position="334"/>
        <end position="380"/>
    </location>
</feature>
<dbReference type="EMBL" id="FRXN01000001">
    <property type="protein sequence ID" value="SHO60519.1"/>
    <property type="molecule type" value="Genomic_DNA"/>
</dbReference>
<dbReference type="STRING" id="1073327.SAMN04488108_0850"/>
<evidence type="ECO:0000256" key="2">
    <source>
        <dbReference type="SAM" id="SignalP"/>
    </source>
</evidence>
<evidence type="ECO:0000313" key="4">
    <source>
        <dbReference type="Proteomes" id="UP000184609"/>
    </source>
</evidence>
<dbReference type="PROSITE" id="PS51257">
    <property type="entry name" value="PROKAR_LIPOPROTEIN"/>
    <property type="match status" value="1"/>
</dbReference>
<dbReference type="RefSeq" id="WP_073570479.1">
    <property type="nucleotide sequence ID" value="NZ_FRXN01000001.1"/>
</dbReference>
<evidence type="ECO:0000313" key="3">
    <source>
        <dbReference type="EMBL" id="SHO60519.1"/>
    </source>
</evidence>
<feature type="compositionally biased region" description="Low complexity" evidence="1">
    <location>
        <begin position="381"/>
        <end position="415"/>
    </location>
</feature>
<name>A0A1M7Z6M1_9BACT</name>
<feature type="signal peptide" evidence="2">
    <location>
        <begin position="1"/>
        <end position="27"/>
    </location>
</feature>